<name>A0A433Q2C8_9FUNG</name>
<dbReference type="AlphaFoldDB" id="A0A433Q2C8"/>
<evidence type="ECO:0000313" key="3">
    <source>
        <dbReference type="Proteomes" id="UP000274822"/>
    </source>
</evidence>
<evidence type="ECO:0000313" key="2">
    <source>
        <dbReference type="EMBL" id="RUS23961.1"/>
    </source>
</evidence>
<comment type="caution">
    <text evidence="2">The sequence shown here is derived from an EMBL/GenBank/DDBJ whole genome shotgun (WGS) entry which is preliminary data.</text>
</comment>
<gene>
    <name evidence="2" type="ORF">BC938DRAFT_474335</name>
</gene>
<organism evidence="2 3">
    <name type="scientific">Jimgerdemannia flammicorona</name>
    <dbReference type="NCBI Taxonomy" id="994334"/>
    <lineage>
        <taxon>Eukaryota</taxon>
        <taxon>Fungi</taxon>
        <taxon>Fungi incertae sedis</taxon>
        <taxon>Mucoromycota</taxon>
        <taxon>Mucoromycotina</taxon>
        <taxon>Endogonomycetes</taxon>
        <taxon>Endogonales</taxon>
        <taxon>Endogonaceae</taxon>
        <taxon>Jimgerdemannia</taxon>
    </lineage>
</organism>
<keyword evidence="3" id="KW-1185">Reference proteome</keyword>
<proteinExistence type="predicted"/>
<feature type="region of interest" description="Disordered" evidence="1">
    <location>
        <begin position="66"/>
        <end position="99"/>
    </location>
</feature>
<reference evidence="2 3" key="1">
    <citation type="journal article" date="2018" name="New Phytol.">
        <title>Phylogenomics of Endogonaceae and evolution of mycorrhizas within Mucoromycota.</title>
        <authorList>
            <person name="Chang Y."/>
            <person name="Desiro A."/>
            <person name="Na H."/>
            <person name="Sandor L."/>
            <person name="Lipzen A."/>
            <person name="Clum A."/>
            <person name="Barry K."/>
            <person name="Grigoriev I.V."/>
            <person name="Martin F.M."/>
            <person name="Stajich J.E."/>
            <person name="Smith M.E."/>
            <person name="Bonito G."/>
            <person name="Spatafora J.W."/>
        </authorList>
    </citation>
    <scope>NUCLEOTIDE SEQUENCE [LARGE SCALE GENOMIC DNA]</scope>
    <source>
        <strain evidence="2 3">AD002</strain>
    </source>
</reference>
<sequence>MTQIVDDMQEGRHEVWLREKAGIIAEIEVYWLFPWERFNQNWFPDLIFYEANADLVEQREEELIKEEEEKLEKEEKRLKKEEKKKKEENKLKKEKEEEKYVQKIDGMTNEITTLKKEIEEMAALLKNVLQPQAIAVATCGDSSRSTVVGP</sequence>
<protein>
    <submittedName>
        <fullName evidence="2">Uncharacterized protein</fullName>
    </submittedName>
</protein>
<dbReference type="EMBL" id="RBNJ01017827">
    <property type="protein sequence ID" value="RUS23961.1"/>
    <property type="molecule type" value="Genomic_DNA"/>
</dbReference>
<accession>A0A433Q2C8</accession>
<dbReference type="Proteomes" id="UP000274822">
    <property type="component" value="Unassembled WGS sequence"/>
</dbReference>
<evidence type="ECO:0000256" key="1">
    <source>
        <dbReference type="SAM" id="MobiDB-lite"/>
    </source>
</evidence>